<sequence>MTIRIELNNLFSAKHGLKIALEIARYEMASEQIERINNLINILDNSYKRLEIIIAQDLLLDLKECIAIFKKSESIHWIRDDFTKEVLHFDNINEGNKLI</sequence>
<dbReference type="AlphaFoldDB" id="A0AAJ1T5L4"/>
<evidence type="ECO:0000313" key="1">
    <source>
        <dbReference type="EMBL" id="MDQ0216279.1"/>
    </source>
</evidence>
<proteinExistence type="predicted"/>
<gene>
    <name evidence="1" type="ORF">J2S13_002720</name>
</gene>
<keyword evidence="2" id="KW-1185">Reference proteome</keyword>
<comment type="caution">
    <text evidence="1">The sequence shown here is derived from an EMBL/GenBank/DDBJ whole genome shotgun (WGS) entry which is preliminary data.</text>
</comment>
<accession>A0AAJ1T5L4</accession>
<organism evidence="1 2">
    <name type="scientific">Oikeobacillus pervagus</name>
    <dbReference type="NCBI Taxonomy" id="1325931"/>
    <lineage>
        <taxon>Bacteria</taxon>
        <taxon>Bacillati</taxon>
        <taxon>Bacillota</taxon>
        <taxon>Bacilli</taxon>
        <taxon>Bacillales</taxon>
        <taxon>Bacillaceae</taxon>
        <taxon>Oikeobacillus</taxon>
    </lineage>
</organism>
<evidence type="ECO:0000313" key="2">
    <source>
        <dbReference type="Proteomes" id="UP001237207"/>
    </source>
</evidence>
<dbReference type="Proteomes" id="UP001237207">
    <property type="component" value="Unassembled WGS sequence"/>
</dbReference>
<name>A0AAJ1T5L4_9BACI</name>
<reference evidence="1" key="1">
    <citation type="submission" date="2023-07" db="EMBL/GenBank/DDBJ databases">
        <title>Genomic Encyclopedia of Type Strains, Phase IV (KMG-IV): sequencing the most valuable type-strain genomes for metagenomic binning, comparative biology and taxonomic classification.</title>
        <authorList>
            <person name="Goeker M."/>
        </authorList>
    </citation>
    <scope>NUCLEOTIDE SEQUENCE</scope>
    <source>
        <strain evidence="1">DSM 23947</strain>
    </source>
</reference>
<protein>
    <submittedName>
        <fullName evidence="1">Uncharacterized protein</fullName>
    </submittedName>
</protein>
<dbReference type="RefSeq" id="WP_307258284.1">
    <property type="nucleotide sequence ID" value="NZ_JAUSUC010000042.1"/>
</dbReference>
<dbReference type="EMBL" id="JAUSUC010000042">
    <property type="protein sequence ID" value="MDQ0216279.1"/>
    <property type="molecule type" value="Genomic_DNA"/>
</dbReference>